<name>A0A1L3FKC6_BRAJP</name>
<reference evidence="2 3" key="1">
    <citation type="submission" date="2016-11" db="EMBL/GenBank/DDBJ databases">
        <title>Complete Genome Sequence of Bradyrhizobium sp. strain J5, an isolated from soybean nodule in Hokkaido.</title>
        <authorList>
            <person name="Kanehara K."/>
        </authorList>
    </citation>
    <scope>NUCLEOTIDE SEQUENCE [LARGE SCALE GENOMIC DNA]</scope>
    <source>
        <strain evidence="2 3">J5</strain>
    </source>
</reference>
<evidence type="ECO:0000313" key="2">
    <source>
        <dbReference type="EMBL" id="APG13754.1"/>
    </source>
</evidence>
<keyword evidence="1" id="KW-0175">Coiled coil</keyword>
<dbReference type="RefSeq" id="WP_071915792.1">
    <property type="nucleotide sequence ID" value="NZ_CP017637.1"/>
</dbReference>
<dbReference type="EMBL" id="CP017637">
    <property type="protein sequence ID" value="APG13754.1"/>
    <property type="molecule type" value="Genomic_DNA"/>
</dbReference>
<feature type="coiled-coil region" evidence="1">
    <location>
        <begin position="63"/>
        <end position="97"/>
    </location>
</feature>
<organism evidence="2 3">
    <name type="scientific">Bradyrhizobium japonicum</name>
    <dbReference type="NCBI Taxonomy" id="375"/>
    <lineage>
        <taxon>Bacteria</taxon>
        <taxon>Pseudomonadati</taxon>
        <taxon>Pseudomonadota</taxon>
        <taxon>Alphaproteobacteria</taxon>
        <taxon>Hyphomicrobiales</taxon>
        <taxon>Nitrobacteraceae</taxon>
        <taxon>Bradyrhizobium</taxon>
    </lineage>
</organism>
<protein>
    <submittedName>
        <fullName evidence="2">Uncharacterized protein</fullName>
    </submittedName>
</protein>
<proteinExistence type="predicted"/>
<gene>
    <name evidence="2" type="ORF">BKD09_35895</name>
</gene>
<dbReference type="Proteomes" id="UP000181962">
    <property type="component" value="Chromosome"/>
</dbReference>
<evidence type="ECO:0000256" key="1">
    <source>
        <dbReference type="SAM" id="Coils"/>
    </source>
</evidence>
<sequence>MRCYLFTLDDCGSTLNAQEIDCNNAEEALQLGSAAVANDPVEVWCGPRRLARFEPEQRQERPLSRLRERLIVAERRLREGEQHISQQEKVIAKLKREGRDLALALSVLDTLIETQKAYLQERDLIVAEVAKRSG</sequence>
<evidence type="ECO:0000313" key="3">
    <source>
        <dbReference type="Proteomes" id="UP000181962"/>
    </source>
</evidence>
<dbReference type="OrthoDB" id="8229428at2"/>
<accession>A0A1L3FKC6</accession>
<dbReference type="AlphaFoldDB" id="A0A1L3FKC6"/>